<gene>
    <name evidence="1" type="ORF">CQR37_15675</name>
</gene>
<evidence type="ECO:0000313" key="2">
    <source>
        <dbReference type="Proteomes" id="UP000224303"/>
    </source>
</evidence>
<dbReference type="EMBL" id="PCGC01000258">
    <property type="protein sequence ID" value="PHL20228.1"/>
    <property type="molecule type" value="Genomic_DNA"/>
</dbReference>
<name>A0A2G0E6X7_ENTFC</name>
<feature type="non-terminal residue" evidence="1">
    <location>
        <position position="48"/>
    </location>
</feature>
<sequence length="48" mass="5474">MANVPSIRDMFPDFNDVFSPAFNDFLGVSSYPKVDLVENEKEYKLTAD</sequence>
<proteinExistence type="predicted"/>
<dbReference type="Proteomes" id="UP000224303">
    <property type="component" value="Unassembled WGS sequence"/>
</dbReference>
<dbReference type="AlphaFoldDB" id="A0A2G0E6X7"/>
<comment type="caution">
    <text evidence="1">The sequence shown here is derived from an EMBL/GenBank/DDBJ whole genome shotgun (WGS) entry which is preliminary data.</text>
</comment>
<accession>A0A2G0E6X7</accession>
<reference evidence="1 2" key="1">
    <citation type="submission" date="2017-10" db="EMBL/GenBank/DDBJ databases">
        <title>Draft genomes of the Enterococcus faecium isolated from human feces before and after Helicobacter pylori eradication therapy.</title>
        <authorList>
            <person name="Prianichniikov N.A."/>
            <person name="Glushchenko O.E."/>
            <person name="Malakhova M.V."/>
        </authorList>
    </citation>
    <scope>NUCLEOTIDE SEQUENCE [LARGE SCALE GENOMIC DNA]</scope>
    <source>
        <strain evidence="1 2">Hp_5-7</strain>
    </source>
</reference>
<organism evidence="1 2">
    <name type="scientific">Enterococcus faecium</name>
    <name type="common">Streptococcus faecium</name>
    <dbReference type="NCBI Taxonomy" id="1352"/>
    <lineage>
        <taxon>Bacteria</taxon>
        <taxon>Bacillati</taxon>
        <taxon>Bacillota</taxon>
        <taxon>Bacilli</taxon>
        <taxon>Lactobacillales</taxon>
        <taxon>Enterococcaceae</taxon>
        <taxon>Enterococcus</taxon>
    </lineage>
</organism>
<evidence type="ECO:0000313" key="1">
    <source>
        <dbReference type="EMBL" id="PHL20228.1"/>
    </source>
</evidence>
<protein>
    <submittedName>
        <fullName evidence="1">Heat-shock protein Hsp20</fullName>
    </submittedName>
</protein>